<accession>A0A0V7ZWW1</accession>
<organism evidence="5 6">
    <name type="scientific">Mastigocoleus testarum BC008</name>
    <dbReference type="NCBI Taxonomy" id="371196"/>
    <lineage>
        <taxon>Bacteria</taxon>
        <taxon>Bacillati</taxon>
        <taxon>Cyanobacteriota</taxon>
        <taxon>Cyanophyceae</taxon>
        <taxon>Nostocales</taxon>
        <taxon>Hapalosiphonaceae</taxon>
        <taxon>Mastigocoleus</taxon>
    </lineage>
</organism>
<dbReference type="RefSeq" id="WP_058183381.1">
    <property type="nucleotide sequence ID" value="NZ_LMTZ01000035.1"/>
</dbReference>
<dbReference type="SMR" id="A0A0V7ZWW1"/>
<protein>
    <recommendedName>
        <fullName evidence="7">Anaphase-promoting complex subunit 4 WD40 domain-containing protein</fullName>
    </recommendedName>
</protein>
<dbReference type="Proteomes" id="UP000053372">
    <property type="component" value="Unassembled WGS sequence"/>
</dbReference>
<evidence type="ECO:0000256" key="4">
    <source>
        <dbReference type="PROSITE-ProRule" id="PRU00339"/>
    </source>
</evidence>
<feature type="repeat" description="TPR" evidence="4">
    <location>
        <begin position="926"/>
        <end position="959"/>
    </location>
</feature>
<keyword evidence="2" id="KW-0677">Repeat</keyword>
<dbReference type="SMART" id="SM00028">
    <property type="entry name" value="TPR"/>
    <property type="match status" value="4"/>
</dbReference>
<dbReference type="InterPro" id="IPR020472">
    <property type="entry name" value="WD40_PAC1"/>
</dbReference>
<dbReference type="InterPro" id="IPR001680">
    <property type="entry name" value="WD40_rpt"/>
</dbReference>
<keyword evidence="6" id="KW-1185">Reference proteome</keyword>
<feature type="repeat" description="WD" evidence="3">
    <location>
        <begin position="548"/>
        <end position="580"/>
    </location>
</feature>
<dbReference type="Gene3D" id="2.130.10.10">
    <property type="entry name" value="YVTN repeat-like/Quinoprotein amine dehydrogenase"/>
    <property type="match status" value="2"/>
</dbReference>
<evidence type="ECO:0000256" key="1">
    <source>
        <dbReference type="ARBA" id="ARBA00022574"/>
    </source>
</evidence>
<dbReference type="CDD" id="cd00200">
    <property type="entry name" value="WD40"/>
    <property type="match status" value="1"/>
</dbReference>
<dbReference type="OrthoDB" id="580957at2"/>
<evidence type="ECO:0000256" key="2">
    <source>
        <dbReference type="ARBA" id="ARBA00022737"/>
    </source>
</evidence>
<dbReference type="EMBL" id="LMTZ01000035">
    <property type="protein sequence ID" value="KST69117.1"/>
    <property type="molecule type" value="Genomic_DNA"/>
</dbReference>
<dbReference type="Gene3D" id="1.25.40.10">
    <property type="entry name" value="Tetratricopeptide repeat domain"/>
    <property type="match status" value="2"/>
</dbReference>
<name>A0A0V7ZWW1_9CYAN</name>
<dbReference type="SUPFAM" id="SSF48452">
    <property type="entry name" value="TPR-like"/>
    <property type="match status" value="1"/>
</dbReference>
<feature type="repeat" description="WD" evidence="3">
    <location>
        <begin position="630"/>
        <end position="662"/>
    </location>
</feature>
<dbReference type="SMART" id="SM00320">
    <property type="entry name" value="WD40"/>
    <property type="match status" value="7"/>
</dbReference>
<dbReference type="InterPro" id="IPR050349">
    <property type="entry name" value="WD_LIS1/nudF_dynein_reg"/>
</dbReference>
<dbReference type="PRINTS" id="PR00320">
    <property type="entry name" value="GPROTEINBRPT"/>
</dbReference>
<dbReference type="SUPFAM" id="SSF50978">
    <property type="entry name" value="WD40 repeat-like"/>
    <property type="match status" value="1"/>
</dbReference>
<gene>
    <name evidence="5" type="ORF">BC008_34975</name>
</gene>
<feature type="repeat" description="WD" evidence="3">
    <location>
        <begin position="712"/>
        <end position="744"/>
    </location>
</feature>
<feature type="repeat" description="WD" evidence="3">
    <location>
        <begin position="753"/>
        <end position="793"/>
    </location>
</feature>
<dbReference type="PROSITE" id="PS50294">
    <property type="entry name" value="WD_REPEATS_REGION"/>
    <property type="match status" value="7"/>
</dbReference>
<feature type="repeat" description="WD" evidence="3">
    <location>
        <begin position="802"/>
        <end position="843"/>
    </location>
</feature>
<feature type="repeat" description="WD" evidence="3">
    <location>
        <begin position="671"/>
        <end position="703"/>
    </location>
</feature>
<dbReference type="SUPFAM" id="SSF52540">
    <property type="entry name" value="P-loop containing nucleoside triphosphate hydrolases"/>
    <property type="match status" value="1"/>
</dbReference>
<evidence type="ECO:0008006" key="7">
    <source>
        <dbReference type="Google" id="ProtNLM"/>
    </source>
</evidence>
<dbReference type="AlphaFoldDB" id="A0A0V7ZWW1"/>
<dbReference type="InterPro" id="IPR019734">
    <property type="entry name" value="TPR_rpt"/>
</dbReference>
<keyword evidence="4" id="KW-0802">TPR repeat</keyword>
<keyword evidence="1 3" id="KW-0853">WD repeat</keyword>
<reference evidence="5 6" key="1">
    <citation type="journal article" date="2015" name="Genome Announc.">
        <title>Draft Genome of the Euendolithic (true boring) Cyanobacterium Mastigocoleus testarum strain BC008.</title>
        <authorList>
            <person name="Guida B.S."/>
            <person name="Garcia-Pichel F."/>
        </authorList>
    </citation>
    <scope>NUCLEOTIDE SEQUENCE [LARGE SCALE GENOMIC DNA]</scope>
    <source>
        <strain evidence="5 6">BC008</strain>
    </source>
</reference>
<evidence type="ECO:0000313" key="6">
    <source>
        <dbReference type="Proteomes" id="UP000053372"/>
    </source>
</evidence>
<comment type="caution">
    <text evidence="5">The sequence shown here is derived from an EMBL/GenBank/DDBJ whole genome shotgun (WGS) entry which is preliminary data.</text>
</comment>
<dbReference type="PROSITE" id="PS50082">
    <property type="entry name" value="WD_REPEATS_2"/>
    <property type="match status" value="7"/>
</dbReference>
<dbReference type="InterPro" id="IPR015943">
    <property type="entry name" value="WD40/YVTN_repeat-like_dom_sf"/>
</dbReference>
<dbReference type="InterPro" id="IPR011990">
    <property type="entry name" value="TPR-like_helical_dom_sf"/>
</dbReference>
<dbReference type="Pfam" id="PF00400">
    <property type="entry name" value="WD40"/>
    <property type="match status" value="7"/>
</dbReference>
<dbReference type="Pfam" id="PF14516">
    <property type="entry name" value="AAA_35"/>
    <property type="match status" value="1"/>
</dbReference>
<feature type="repeat" description="WD" evidence="3">
    <location>
        <begin position="589"/>
        <end position="621"/>
    </location>
</feature>
<proteinExistence type="predicted"/>
<dbReference type="Pfam" id="PF13181">
    <property type="entry name" value="TPR_8"/>
    <property type="match status" value="1"/>
</dbReference>
<dbReference type="InterPro" id="IPR036322">
    <property type="entry name" value="WD40_repeat_dom_sf"/>
</dbReference>
<evidence type="ECO:0000256" key="3">
    <source>
        <dbReference type="PROSITE-ProRule" id="PRU00221"/>
    </source>
</evidence>
<dbReference type="Gene3D" id="3.40.50.300">
    <property type="entry name" value="P-loop containing nucleotide triphosphate hydrolases"/>
    <property type="match status" value="1"/>
</dbReference>
<dbReference type="InterPro" id="IPR027417">
    <property type="entry name" value="P-loop_NTPase"/>
</dbReference>
<sequence>MVKGNIYSLGGTVQASKGTYISRKADAELLELCQQGEFSYILTSRQMGKSSLMISTASKLKQIGVKSVIIDLTKIGTQVSVEQWYLGLLLEIEEQLMLDTDVDEWWEANNNVGVTQRLTNFFQYVLLEEVTSPVVVFVDEIDTTLSLDFTDDFFAAIRYLYVARATDTNFERLSFVLIGVATPGDLIRDPKRTPFNIGQRLDLTDFSFEEAIPLSEGLGLEGEPAKELLKCVLEWTGGHPYLTQRLCSILSQQDKNSWSQKEVLQVVNTTFLGSPNQQDNHLLFVRDMLTKRAPNQDRVLSVYREIYLAKNPVFDEEQSLIKSHLKLSGVVRRDDNVLQIRNRIYQEVFNTQWVENELAQQRPYSQALMAWLEAEEKDESRLLRGQALQDALAWAKDKSLGNVDYKFFAASQELDKQEIQFALAATEKKAQQIVSKAETKAKRTNRISLGLLAVAIVGAIGAIGAYQNAQKLLYDAQTGSQLEREVNKILAQYEWDINQPGVLALAIQAGQELKGIVKDGRSWEQYPTVRPVEALRTILDSIKERNQLKGHTSWVYNANFSPDGKTIVTTSHDNTAKVWNTSGKLLATLKGHTGLVYNAKFSPDSKTIVTASRNNTAKVWNTTGKLLATLKGHRSVVRNANFSPDGKTIVTASDDNTAKVWDTTGKLLATLKGHRSVVRNANFSPDGKTIVTASDDNTAKVWDTTGKLLATLKGHRSVVRNANFSPDGKTIVTASDDNTAKVWDTTGKLLATLKGHTEAVSDANFSPVSAASPKGIGKTIVTASDDNTAKVWDTSGKLLATLKGHTGSVSDANFSPNGKTIITASLDNTAKVWHVKNLTEMLNIGCEWLNNYLIINPKKLQKLEVCQNKSNLKAAAPFLVQLGEKEAKAGNFEDAVATFKTALKWNRQLKLDPQKKAQLFENQGKAEQLVSEGQSIAQEGEIENAVAKFEEALQLDPKLDIKAVAKGLVNNANILVEQKKIKEAIKTYKQAQKLDPTVEINADTWNQLCRQGGLNGSAKEVMFACENAVKLAPNHGYIRYSRGLARALTGDYKGAIADLKILIAQTNNKENKAQRQGWVKALREGKNPFTKEVLEKLRNEG</sequence>
<feature type="repeat" description="TPR" evidence="4">
    <location>
        <begin position="965"/>
        <end position="998"/>
    </location>
</feature>
<evidence type="ECO:0000313" key="5">
    <source>
        <dbReference type="EMBL" id="KST69117.1"/>
    </source>
</evidence>
<dbReference type="PROSITE" id="PS50005">
    <property type="entry name" value="TPR"/>
    <property type="match status" value="2"/>
</dbReference>
<dbReference type="PANTHER" id="PTHR44129">
    <property type="entry name" value="WD REPEAT-CONTAINING PROTEIN POP1"/>
    <property type="match status" value="1"/>
</dbReference>